<reference evidence="1 2" key="1">
    <citation type="journal article" date="2015" name="Plant Cell">
        <title>Oil accumulation by the oleaginous diatom Fistulifera solaris as revealed by the genome and transcriptome.</title>
        <authorList>
            <person name="Tanaka T."/>
            <person name="Maeda Y."/>
            <person name="Veluchamy A."/>
            <person name="Tanaka M."/>
            <person name="Abida H."/>
            <person name="Marechal E."/>
            <person name="Bowler C."/>
            <person name="Muto M."/>
            <person name="Sunaga Y."/>
            <person name="Tanaka M."/>
            <person name="Yoshino T."/>
            <person name="Taniguchi T."/>
            <person name="Fukuda Y."/>
            <person name="Nemoto M."/>
            <person name="Matsumoto M."/>
            <person name="Wong P.S."/>
            <person name="Aburatani S."/>
            <person name="Fujibuchi W."/>
        </authorList>
    </citation>
    <scope>NUCLEOTIDE SEQUENCE [LARGE SCALE GENOMIC DNA]</scope>
    <source>
        <strain evidence="1 2">JPCC DA0580</strain>
    </source>
</reference>
<protein>
    <submittedName>
        <fullName evidence="1">Uncharacterized protein</fullName>
    </submittedName>
</protein>
<comment type="caution">
    <text evidence="1">The sequence shown here is derived from an EMBL/GenBank/DDBJ whole genome shotgun (WGS) entry which is preliminary data.</text>
</comment>
<dbReference type="Proteomes" id="UP000198406">
    <property type="component" value="Unassembled WGS sequence"/>
</dbReference>
<accession>A0A1Z5KT04</accession>
<evidence type="ECO:0000313" key="1">
    <source>
        <dbReference type="EMBL" id="GAX29121.1"/>
    </source>
</evidence>
<dbReference type="EMBL" id="BDSP01000285">
    <property type="protein sequence ID" value="GAX29121.1"/>
    <property type="molecule type" value="Genomic_DNA"/>
</dbReference>
<gene>
    <name evidence="1" type="ORF">FisN_7Hu281</name>
</gene>
<dbReference type="AlphaFoldDB" id="A0A1Z5KT04"/>
<name>A0A1Z5KT04_FISSO</name>
<organism evidence="1 2">
    <name type="scientific">Fistulifera solaris</name>
    <name type="common">Oleaginous diatom</name>
    <dbReference type="NCBI Taxonomy" id="1519565"/>
    <lineage>
        <taxon>Eukaryota</taxon>
        <taxon>Sar</taxon>
        <taxon>Stramenopiles</taxon>
        <taxon>Ochrophyta</taxon>
        <taxon>Bacillariophyta</taxon>
        <taxon>Bacillariophyceae</taxon>
        <taxon>Bacillariophycidae</taxon>
        <taxon>Naviculales</taxon>
        <taxon>Naviculaceae</taxon>
        <taxon>Fistulifera</taxon>
    </lineage>
</organism>
<dbReference type="InParanoid" id="A0A1Z5KT04"/>
<sequence length="67" mass="7694">MIVVGALPFQTLVLHTGVNIPIRSSSFILLAIVPLTRSSCNQYVPHIHFIHHWRFQRKINVSLFSQN</sequence>
<evidence type="ECO:0000313" key="2">
    <source>
        <dbReference type="Proteomes" id="UP000198406"/>
    </source>
</evidence>
<keyword evidence="2" id="KW-1185">Reference proteome</keyword>
<proteinExistence type="predicted"/>